<organism evidence="3 4">
    <name type="scientific">Allacma fusca</name>
    <dbReference type="NCBI Taxonomy" id="39272"/>
    <lineage>
        <taxon>Eukaryota</taxon>
        <taxon>Metazoa</taxon>
        <taxon>Ecdysozoa</taxon>
        <taxon>Arthropoda</taxon>
        <taxon>Hexapoda</taxon>
        <taxon>Collembola</taxon>
        <taxon>Symphypleona</taxon>
        <taxon>Sminthuridae</taxon>
        <taxon>Allacma</taxon>
    </lineage>
</organism>
<dbReference type="InterPro" id="IPR013818">
    <property type="entry name" value="Lipase"/>
</dbReference>
<dbReference type="PANTHER" id="PTHR11610">
    <property type="entry name" value="LIPASE"/>
    <property type="match status" value="1"/>
</dbReference>
<evidence type="ECO:0000259" key="2">
    <source>
        <dbReference type="Pfam" id="PF00151"/>
    </source>
</evidence>
<reference evidence="3" key="1">
    <citation type="submission" date="2021-06" db="EMBL/GenBank/DDBJ databases">
        <authorList>
            <person name="Hodson N. C."/>
            <person name="Mongue J. A."/>
            <person name="Jaron S. K."/>
        </authorList>
    </citation>
    <scope>NUCLEOTIDE SEQUENCE</scope>
</reference>
<keyword evidence="4" id="KW-1185">Reference proteome</keyword>
<protein>
    <recommendedName>
        <fullName evidence="2">Lipase domain-containing protein</fullName>
    </recommendedName>
</protein>
<dbReference type="InterPro" id="IPR000734">
    <property type="entry name" value="TAG_lipase"/>
</dbReference>
<dbReference type="Pfam" id="PF00151">
    <property type="entry name" value="Lipase"/>
    <property type="match status" value="1"/>
</dbReference>
<accession>A0A8J2L6X1</accession>
<feature type="domain" description="Lipase" evidence="2">
    <location>
        <begin position="2"/>
        <end position="67"/>
    </location>
</feature>
<feature type="non-terminal residue" evidence="3">
    <location>
        <position position="1"/>
    </location>
</feature>
<name>A0A8J2L6X1_9HEXA</name>
<proteinExistence type="inferred from homology"/>
<dbReference type="EMBL" id="CAJVCH010378770">
    <property type="protein sequence ID" value="CAG7816798.1"/>
    <property type="molecule type" value="Genomic_DNA"/>
</dbReference>
<gene>
    <name evidence="3" type="ORF">AFUS01_LOCUS27397</name>
</gene>
<dbReference type="AlphaFoldDB" id="A0A8J2L6X1"/>
<evidence type="ECO:0000313" key="3">
    <source>
        <dbReference type="EMBL" id="CAG7816798.1"/>
    </source>
</evidence>
<comment type="similarity">
    <text evidence="1">Belongs to the AB hydrolase superfamily. Lipase family.</text>
</comment>
<dbReference type="GO" id="GO:0016298">
    <property type="term" value="F:lipase activity"/>
    <property type="evidence" value="ECO:0007669"/>
    <property type="project" value="InterPro"/>
</dbReference>
<evidence type="ECO:0000313" key="4">
    <source>
        <dbReference type="Proteomes" id="UP000708208"/>
    </source>
</evidence>
<dbReference type="Proteomes" id="UP000708208">
    <property type="component" value="Unassembled WGS sequence"/>
</dbReference>
<dbReference type="GO" id="GO:0016042">
    <property type="term" value="P:lipid catabolic process"/>
    <property type="evidence" value="ECO:0007669"/>
    <property type="project" value="TreeGrafter"/>
</dbReference>
<evidence type="ECO:0000256" key="1">
    <source>
        <dbReference type="RuleBase" id="RU004262"/>
    </source>
</evidence>
<sequence>LLCNHGRAARYFTETITSPLAFPMCPCDDFDKFIRDECKCPEEDYAYLGEHMSTKTRGVFQIITRNRSPYGHGPRLNVTLPSIFESHEMTNVNTFKITQKQDKNSVSSKNYTVDKIKSNMTKSTSEDDFINAVDEAIVEYKNITMKVLFKNRYKSGVYPNDDVLRMSIASFKKAKESQVV</sequence>
<dbReference type="GO" id="GO:0005615">
    <property type="term" value="C:extracellular space"/>
    <property type="evidence" value="ECO:0007669"/>
    <property type="project" value="TreeGrafter"/>
</dbReference>
<comment type="caution">
    <text evidence="3">The sequence shown here is derived from an EMBL/GenBank/DDBJ whole genome shotgun (WGS) entry which is preliminary data.</text>
</comment>